<evidence type="ECO:0000256" key="10">
    <source>
        <dbReference type="ARBA" id="ARBA00049248"/>
    </source>
</evidence>
<dbReference type="EC" id="1.14.13.196" evidence="4"/>
<dbReference type="InterPro" id="IPR025700">
    <property type="entry name" value="Lys/Orn_oxygenase"/>
</dbReference>
<comment type="catalytic activity">
    <reaction evidence="10">
        <text>L-ornithine + NADH + O2 = N(5)-hydroxy-L-ornithine + NAD(+) + H2O</text>
        <dbReference type="Rhea" id="RHEA:41512"/>
        <dbReference type="ChEBI" id="CHEBI:15377"/>
        <dbReference type="ChEBI" id="CHEBI:15379"/>
        <dbReference type="ChEBI" id="CHEBI:46911"/>
        <dbReference type="ChEBI" id="CHEBI:57540"/>
        <dbReference type="ChEBI" id="CHEBI:57945"/>
        <dbReference type="ChEBI" id="CHEBI:78275"/>
        <dbReference type="EC" id="1.14.13.196"/>
    </reaction>
</comment>
<evidence type="ECO:0000256" key="2">
    <source>
        <dbReference type="ARBA" id="ARBA00004924"/>
    </source>
</evidence>
<comment type="pathway">
    <text evidence="2">Siderophore biosynthesis.</text>
</comment>
<name>U4LNK0_PYROM</name>
<evidence type="ECO:0000256" key="7">
    <source>
        <dbReference type="ARBA" id="ARBA00022857"/>
    </source>
</evidence>
<keyword evidence="7" id="KW-0521">NADP</keyword>
<comment type="catalytic activity">
    <reaction evidence="9">
        <text>L-ornithine + NADPH + O2 = N(5)-hydroxy-L-ornithine + NADP(+) + H2O</text>
        <dbReference type="Rhea" id="RHEA:41508"/>
        <dbReference type="ChEBI" id="CHEBI:15377"/>
        <dbReference type="ChEBI" id="CHEBI:15379"/>
        <dbReference type="ChEBI" id="CHEBI:46911"/>
        <dbReference type="ChEBI" id="CHEBI:57783"/>
        <dbReference type="ChEBI" id="CHEBI:58349"/>
        <dbReference type="ChEBI" id="CHEBI:78275"/>
        <dbReference type="EC" id="1.14.13.196"/>
    </reaction>
</comment>
<evidence type="ECO:0000313" key="12">
    <source>
        <dbReference type="Proteomes" id="UP000018144"/>
    </source>
</evidence>
<dbReference type="GO" id="GO:0004497">
    <property type="term" value="F:monooxygenase activity"/>
    <property type="evidence" value="ECO:0007669"/>
    <property type="project" value="UniProtKB-KW"/>
</dbReference>
<dbReference type="eggNOG" id="KOG1399">
    <property type="taxonomic scope" value="Eukaryota"/>
</dbReference>
<evidence type="ECO:0000256" key="5">
    <source>
        <dbReference type="ARBA" id="ARBA00022630"/>
    </source>
</evidence>
<evidence type="ECO:0000256" key="9">
    <source>
        <dbReference type="ARBA" id="ARBA00047598"/>
    </source>
</evidence>
<dbReference type="AlphaFoldDB" id="U4LNK0"/>
<sequence length="499" mass="56031">MLLETWGSITKTLTPDPLNLLYCTSIRQFQIWSPLPKAKYTIQKMSFDTGRKGSCIDGPPYDLICVGFGPASLSVACALYDERADARVLFLERQTQFAWHNGMMLPGTRMQISFMKDMATFRNPRSKFTFVNYLKSNNRLVTFANLGTFYPLREEFNDYLRWCASHFENFVSYGEDVVSVSPPTGSGPVKQWNVSSINIASGQLTNYTTKHVIIAVGGAPKIPAQFPQRLYNEKVIHSSTYAINTPKILPYRDGAYKIAVVGGGQSAVEIYSDIQSKYPNCKTTLFLRQSALKPSDDSPFVNEIFDPERVDPFFSMSPEKRKIRIREDQATNYSVVRLELIEHVYNVMYTQRLRNPDQSTWAHNIRTGQGVSAVIQRQDGSVDLKLQSTDGENTTTTDGFDLVVFGTGYRRDVHKQLLKPVEGLVSGDFAVDRQYRVQFKDGAVSKDAGIWLQGCCESTHGLSDSLLSILAVRGGEMVDSIFGKQIDATRPAKQVRAML</sequence>
<gene>
    <name evidence="11" type="ORF">PCON_02675</name>
</gene>
<dbReference type="Gene3D" id="3.50.50.60">
    <property type="entry name" value="FAD/NAD(P)-binding domain"/>
    <property type="match status" value="1"/>
</dbReference>
<keyword evidence="6" id="KW-0274">FAD</keyword>
<protein>
    <recommendedName>
        <fullName evidence="4">L-ornithine N(5)-monooxygenase [NAD(P)H]</fullName>
        <ecNumber evidence="4">1.14.13.196</ecNumber>
    </recommendedName>
</protein>
<dbReference type="PANTHER" id="PTHR42802:SF1">
    <property type="entry name" value="L-ORNITHINE N(5)-MONOOXYGENASE"/>
    <property type="match status" value="1"/>
</dbReference>
<keyword evidence="5" id="KW-0285">Flavoprotein</keyword>
<comment type="similarity">
    <text evidence="3">Belongs to the lysine N(6)-hydroxylase/L-ornithine N(5)-oxygenase family.</text>
</comment>
<accession>U4LNK0</accession>
<evidence type="ECO:0000256" key="1">
    <source>
        <dbReference type="ARBA" id="ARBA00001974"/>
    </source>
</evidence>
<evidence type="ECO:0000313" key="11">
    <source>
        <dbReference type="EMBL" id="CCX16144.1"/>
    </source>
</evidence>
<dbReference type="InterPro" id="IPR036188">
    <property type="entry name" value="FAD/NAD-bd_sf"/>
</dbReference>
<dbReference type="SUPFAM" id="SSF51905">
    <property type="entry name" value="FAD/NAD(P)-binding domain"/>
    <property type="match status" value="1"/>
</dbReference>
<proteinExistence type="inferred from homology"/>
<dbReference type="EMBL" id="HF936311">
    <property type="protein sequence ID" value="CCX16144.1"/>
    <property type="molecule type" value="Genomic_DNA"/>
</dbReference>
<dbReference type="Pfam" id="PF13434">
    <property type="entry name" value="Lys_Orn_oxgnase"/>
    <property type="match status" value="1"/>
</dbReference>
<evidence type="ECO:0000256" key="6">
    <source>
        <dbReference type="ARBA" id="ARBA00022827"/>
    </source>
</evidence>
<dbReference type="GO" id="GO:0006879">
    <property type="term" value="P:intracellular iron ion homeostasis"/>
    <property type="evidence" value="ECO:0007669"/>
    <property type="project" value="TreeGrafter"/>
</dbReference>
<dbReference type="PANTHER" id="PTHR42802">
    <property type="entry name" value="MONOOXYGENASE"/>
    <property type="match status" value="1"/>
</dbReference>
<dbReference type="OrthoDB" id="3519933at2759"/>
<keyword evidence="11" id="KW-0503">Monooxygenase</keyword>
<reference evidence="11 12" key="1">
    <citation type="journal article" date="2013" name="PLoS Genet.">
        <title>The genome and development-dependent transcriptomes of Pyronema confluens: a window into fungal evolution.</title>
        <authorList>
            <person name="Traeger S."/>
            <person name="Altegoer F."/>
            <person name="Freitag M."/>
            <person name="Gabaldon T."/>
            <person name="Kempken F."/>
            <person name="Kumar A."/>
            <person name="Marcet-Houben M."/>
            <person name="Poggeler S."/>
            <person name="Stajich J.E."/>
            <person name="Nowrousian M."/>
        </authorList>
    </citation>
    <scope>NUCLEOTIDE SEQUENCE [LARGE SCALE GENOMIC DNA]</scope>
    <source>
        <strain evidence="12">CBS 100304</strain>
        <tissue evidence="11">Vegetative mycelium</tissue>
    </source>
</reference>
<evidence type="ECO:0000256" key="8">
    <source>
        <dbReference type="ARBA" id="ARBA00023002"/>
    </source>
</evidence>
<dbReference type="STRING" id="1076935.U4LNK0"/>
<dbReference type="Proteomes" id="UP000018144">
    <property type="component" value="Unassembled WGS sequence"/>
</dbReference>
<evidence type="ECO:0000256" key="3">
    <source>
        <dbReference type="ARBA" id="ARBA00007588"/>
    </source>
</evidence>
<keyword evidence="12" id="KW-1185">Reference proteome</keyword>
<keyword evidence="8" id="KW-0560">Oxidoreductase</keyword>
<comment type="cofactor">
    <cofactor evidence="1">
        <name>FAD</name>
        <dbReference type="ChEBI" id="CHEBI:57692"/>
    </cofactor>
</comment>
<dbReference type="OMA" id="FYIRESF"/>
<organism evidence="11 12">
    <name type="scientific">Pyronema omphalodes (strain CBS 100304)</name>
    <name type="common">Pyronema confluens</name>
    <dbReference type="NCBI Taxonomy" id="1076935"/>
    <lineage>
        <taxon>Eukaryota</taxon>
        <taxon>Fungi</taxon>
        <taxon>Dikarya</taxon>
        <taxon>Ascomycota</taxon>
        <taxon>Pezizomycotina</taxon>
        <taxon>Pezizomycetes</taxon>
        <taxon>Pezizales</taxon>
        <taxon>Pyronemataceae</taxon>
        <taxon>Pyronema</taxon>
    </lineage>
</organism>
<evidence type="ECO:0000256" key="4">
    <source>
        <dbReference type="ARBA" id="ARBA00012881"/>
    </source>
</evidence>
<dbReference type="PRINTS" id="PR00368">
    <property type="entry name" value="FADPNR"/>
</dbReference>